<organism evidence="1">
    <name type="scientific">marine sediment metagenome</name>
    <dbReference type="NCBI Taxonomy" id="412755"/>
    <lineage>
        <taxon>unclassified sequences</taxon>
        <taxon>metagenomes</taxon>
        <taxon>ecological metagenomes</taxon>
    </lineage>
</organism>
<evidence type="ECO:0000313" key="1">
    <source>
        <dbReference type="EMBL" id="KKN05725.1"/>
    </source>
</evidence>
<gene>
    <name evidence="1" type="ORF">LCGC14_1084470</name>
</gene>
<reference evidence="1" key="1">
    <citation type="journal article" date="2015" name="Nature">
        <title>Complex archaea that bridge the gap between prokaryotes and eukaryotes.</title>
        <authorList>
            <person name="Spang A."/>
            <person name="Saw J.H."/>
            <person name="Jorgensen S.L."/>
            <person name="Zaremba-Niedzwiedzka K."/>
            <person name="Martijn J."/>
            <person name="Lind A.E."/>
            <person name="van Eijk R."/>
            <person name="Schleper C."/>
            <person name="Guy L."/>
            <person name="Ettema T.J."/>
        </authorList>
    </citation>
    <scope>NUCLEOTIDE SEQUENCE</scope>
</reference>
<dbReference type="AlphaFoldDB" id="A0A0F9MED3"/>
<accession>A0A0F9MED3</accession>
<protein>
    <submittedName>
        <fullName evidence="1">Uncharacterized protein</fullName>
    </submittedName>
</protein>
<comment type="caution">
    <text evidence="1">The sequence shown here is derived from an EMBL/GenBank/DDBJ whole genome shotgun (WGS) entry which is preliminary data.</text>
</comment>
<proteinExistence type="predicted"/>
<dbReference type="EMBL" id="LAZR01004769">
    <property type="protein sequence ID" value="KKN05725.1"/>
    <property type="molecule type" value="Genomic_DNA"/>
</dbReference>
<name>A0A0F9MED3_9ZZZZ</name>
<sequence>MLKIMRPNLILVTIESVSDMNEIRRSFMGDIKGSPNLLMEIKKIIINNLDDIGSEDDIVVPVHFSIIKKPVSIHIEGIDKPRTSRKGVGAMILYEYLGSSDDLKLVMDIISSQIEEKVRNPPSDRNWMTKVTNYEIILGKNYKDIKE</sequence>